<dbReference type="InterPro" id="IPR023393">
    <property type="entry name" value="START-like_dom_sf"/>
</dbReference>
<keyword evidence="2" id="KW-0812">Transmembrane</keyword>
<dbReference type="SUPFAM" id="SSF55961">
    <property type="entry name" value="Bet v1-like"/>
    <property type="match status" value="1"/>
</dbReference>
<dbReference type="Gene3D" id="3.30.530.20">
    <property type="match status" value="1"/>
</dbReference>
<proteinExistence type="predicted"/>
<name>A0AAD3H827_9STRA</name>
<evidence type="ECO:0000256" key="1">
    <source>
        <dbReference type="SAM" id="MobiDB-lite"/>
    </source>
</evidence>
<evidence type="ECO:0000256" key="2">
    <source>
        <dbReference type="SAM" id="Phobius"/>
    </source>
</evidence>
<dbReference type="AlphaFoldDB" id="A0AAD3H827"/>
<keyword evidence="2" id="KW-1133">Transmembrane helix</keyword>
<reference evidence="3 4" key="1">
    <citation type="journal article" date="2021" name="Sci. Rep.">
        <title>The genome of the diatom Chaetoceros tenuissimus carries an ancient integrated fragment of an extant virus.</title>
        <authorList>
            <person name="Hongo Y."/>
            <person name="Kimura K."/>
            <person name="Takaki Y."/>
            <person name="Yoshida Y."/>
            <person name="Baba S."/>
            <person name="Kobayashi G."/>
            <person name="Nagasaki K."/>
            <person name="Hano T."/>
            <person name="Tomaru Y."/>
        </authorList>
    </citation>
    <scope>NUCLEOTIDE SEQUENCE [LARGE SCALE GENOMIC DNA]</scope>
    <source>
        <strain evidence="3 4">NIES-3715</strain>
    </source>
</reference>
<evidence type="ECO:0000313" key="4">
    <source>
        <dbReference type="Proteomes" id="UP001054902"/>
    </source>
</evidence>
<feature type="region of interest" description="Disordered" evidence="1">
    <location>
        <begin position="805"/>
        <end position="824"/>
    </location>
</feature>
<organism evidence="3 4">
    <name type="scientific">Chaetoceros tenuissimus</name>
    <dbReference type="NCBI Taxonomy" id="426638"/>
    <lineage>
        <taxon>Eukaryota</taxon>
        <taxon>Sar</taxon>
        <taxon>Stramenopiles</taxon>
        <taxon>Ochrophyta</taxon>
        <taxon>Bacillariophyta</taxon>
        <taxon>Coscinodiscophyceae</taxon>
        <taxon>Chaetocerotophycidae</taxon>
        <taxon>Chaetocerotales</taxon>
        <taxon>Chaetocerotaceae</taxon>
        <taxon>Chaetoceros</taxon>
    </lineage>
</organism>
<protein>
    <submittedName>
        <fullName evidence="3">Uncharacterized protein</fullName>
    </submittedName>
</protein>
<dbReference type="Proteomes" id="UP001054902">
    <property type="component" value="Unassembled WGS sequence"/>
</dbReference>
<evidence type="ECO:0000313" key="3">
    <source>
        <dbReference type="EMBL" id="GFH53686.1"/>
    </source>
</evidence>
<dbReference type="PANTHER" id="PTHR34560">
    <property type="entry name" value="POLYKETIDE CYCLASE/DEHYDRASE/LIPID TRANSPORT SUPERFAMILY PROTEIN"/>
    <property type="match status" value="1"/>
</dbReference>
<keyword evidence="4" id="KW-1185">Reference proteome</keyword>
<feature type="transmembrane region" description="Helical" evidence="2">
    <location>
        <begin position="701"/>
        <end position="719"/>
    </location>
</feature>
<feature type="region of interest" description="Disordered" evidence="1">
    <location>
        <begin position="17"/>
        <end position="39"/>
    </location>
</feature>
<feature type="transmembrane region" description="Helical" evidence="2">
    <location>
        <begin position="642"/>
        <end position="662"/>
    </location>
</feature>
<gene>
    <name evidence="3" type="ORF">CTEN210_10162</name>
</gene>
<dbReference type="PANTHER" id="PTHR34560:SF1">
    <property type="entry name" value="START DOMAIN-CONTAINING PROTEIN"/>
    <property type="match status" value="1"/>
</dbReference>
<keyword evidence="2" id="KW-0472">Membrane</keyword>
<comment type="caution">
    <text evidence="3">The sequence shown here is derived from an EMBL/GenBank/DDBJ whole genome shotgun (WGS) entry which is preliminary data.</text>
</comment>
<dbReference type="EMBL" id="BLLK01000047">
    <property type="protein sequence ID" value="GFH53686.1"/>
    <property type="molecule type" value="Genomic_DNA"/>
</dbReference>
<feature type="transmembrane region" description="Helical" evidence="2">
    <location>
        <begin position="580"/>
        <end position="601"/>
    </location>
</feature>
<sequence>MPTAGLSSFFNSSESAVNQKEKTMASSHDASNVDYSDDGQPSANLINDVHRIFELIQQERHLAAYTLYKSTLETVSKPMDSQEKIAECAKVKDLFRNNEKELQQLKQHALILNLAKRNANATNEWIVCHEHNGITSSYRREHDGSLSLKVEGRIEGLPLFEQVAVMREVDLYHLWSPFVTQSAKISQLGKLDQIGWFEVGGPLMMRDALYRAIGCDCMMESGEVIVVAQGIDDDEEDETNNDDQQNIPDFDGDNLSYGASSLESYDHTITNAHVEMNEGDEDYINNLLGKEEILDSIELPPRPKGFNKARMKVKFFEAVLQVESPTTATTRIVSNIDLKLKFIPQSIIEFIMKRMCGMMVVKLQGAARKIVDKPETNQHAERVRNDSFYKHWLLPKFVNYCKHKGWDMPQVVALDPKYCPRESWDTVSAPTLMQTTEKDASVGSDPSRFSSRMKKTLQSKLQKLKKRQRGSSVGDLASVASAPATSRLHTKYAHKFSEKQQQRLEQLKALQKRIEKEPTAFEEMKASLRKPLKRFTSLGPMGHAVHDYSPLLVLPILFILKLHAFYVVPYEEFLAIDKHAGQSCLLALVIMVASIFVHRYMVETLIVSTLDNYDLPIPRYTDTNESSTTRKYYIKQAQTGSLVFSASLAIVAFLNGALKVLVKYASFGLRSFYANVFGTPIPPTMEDVPFFLHMVQNTHNMMMYTSTFLVVACSVAVYMHPSKAGKPVKITHGKNSSGEDMDEVPLMSPTTERQLQPIMEEEQMENEETLPIESAEASVSSDTILRKAPVLVIPKFKRRVPRRSLMNGNMDGEEEANGLDLMSPLSMGSAHEVKHGFTM</sequence>
<feature type="transmembrane region" description="Helical" evidence="2">
    <location>
        <begin position="548"/>
        <end position="568"/>
    </location>
</feature>
<accession>A0AAD3H827</accession>